<accession>A0A168ES18</accession>
<feature type="compositionally biased region" description="Gly residues" evidence="3">
    <location>
        <begin position="454"/>
        <end position="473"/>
    </location>
</feature>
<feature type="domain" description="RRM" evidence="4">
    <location>
        <begin position="262"/>
        <end position="340"/>
    </location>
</feature>
<feature type="compositionally biased region" description="Basic and acidic residues" evidence="3">
    <location>
        <begin position="227"/>
        <end position="239"/>
    </location>
</feature>
<feature type="compositionally biased region" description="Acidic residues" evidence="3">
    <location>
        <begin position="188"/>
        <end position="198"/>
    </location>
</feature>
<dbReference type="GO" id="GO:0003723">
    <property type="term" value="F:RNA binding"/>
    <property type="evidence" value="ECO:0007669"/>
    <property type="project" value="UniProtKB-UniRule"/>
</dbReference>
<evidence type="ECO:0000313" key="6">
    <source>
        <dbReference type="Proteomes" id="UP000078544"/>
    </source>
</evidence>
<dbReference type="EMBL" id="AZGY01000004">
    <property type="protein sequence ID" value="KZZ99091.1"/>
    <property type="molecule type" value="Genomic_DNA"/>
</dbReference>
<feature type="compositionally biased region" description="Polar residues" evidence="3">
    <location>
        <begin position="494"/>
        <end position="509"/>
    </location>
</feature>
<dbReference type="PROSITE" id="PS50102">
    <property type="entry name" value="RRM"/>
    <property type="match status" value="2"/>
</dbReference>
<dbReference type="GO" id="GO:0051276">
    <property type="term" value="P:chromosome organization"/>
    <property type="evidence" value="ECO:0007669"/>
    <property type="project" value="EnsemblFungi"/>
</dbReference>
<evidence type="ECO:0000313" key="5">
    <source>
        <dbReference type="EMBL" id="KZZ99091.1"/>
    </source>
</evidence>
<dbReference type="GO" id="GO:0005635">
    <property type="term" value="C:nuclear envelope"/>
    <property type="evidence" value="ECO:0007669"/>
    <property type="project" value="EnsemblFungi"/>
</dbReference>
<dbReference type="AlphaFoldDB" id="A0A168ES18"/>
<feature type="region of interest" description="Disordered" evidence="3">
    <location>
        <begin position="339"/>
        <end position="366"/>
    </location>
</feature>
<evidence type="ECO:0000256" key="3">
    <source>
        <dbReference type="SAM" id="MobiDB-lite"/>
    </source>
</evidence>
<dbReference type="GO" id="GO:0008139">
    <property type="term" value="F:nuclear localization sequence binding"/>
    <property type="evidence" value="ECO:0007669"/>
    <property type="project" value="EnsemblFungi"/>
</dbReference>
<dbReference type="Proteomes" id="UP000078544">
    <property type="component" value="Unassembled WGS sequence"/>
</dbReference>
<dbReference type="OrthoDB" id="439808at2759"/>
<feature type="compositionally biased region" description="Basic and acidic residues" evidence="3">
    <location>
        <begin position="1"/>
        <end position="13"/>
    </location>
</feature>
<dbReference type="InterPro" id="IPR012677">
    <property type="entry name" value="Nucleotide-bd_a/b_plait_sf"/>
</dbReference>
<dbReference type="PANTHER" id="PTHR23236">
    <property type="entry name" value="EUKARYOTIC TRANSLATION INITIATION FACTOR 4B/4H"/>
    <property type="match status" value="1"/>
</dbReference>
<evidence type="ECO:0000256" key="1">
    <source>
        <dbReference type="ARBA" id="ARBA00022884"/>
    </source>
</evidence>
<dbReference type="SUPFAM" id="SSF54928">
    <property type="entry name" value="RNA-binding domain, RBD"/>
    <property type="match status" value="2"/>
</dbReference>
<feature type="domain" description="RRM" evidence="4">
    <location>
        <begin position="367"/>
        <end position="449"/>
    </location>
</feature>
<gene>
    <name evidence="5" type="ORF">AAL_02642</name>
</gene>
<dbReference type="Gene3D" id="3.30.70.330">
    <property type="match status" value="2"/>
</dbReference>
<feature type="region of interest" description="Disordered" evidence="3">
    <location>
        <begin position="1"/>
        <end position="263"/>
    </location>
</feature>
<dbReference type="STRING" id="1081109.A0A168ES18"/>
<feature type="compositionally biased region" description="Acidic residues" evidence="3">
    <location>
        <begin position="77"/>
        <end position="92"/>
    </location>
</feature>
<organism evidence="5 6">
    <name type="scientific">Moelleriella libera RCEF 2490</name>
    <dbReference type="NCBI Taxonomy" id="1081109"/>
    <lineage>
        <taxon>Eukaryota</taxon>
        <taxon>Fungi</taxon>
        <taxon>Dikarya</taxon>
        <taxon>Ascomycota</taxon>
        <taxon>Pezizomycotina</taxon>
        <taxon>Sordariomycetes</taxon>
        <taxon>Hypocreomycetidae</taxon>
        <taxon>Hypocreales</taxon>
        <taxon>Clavicipitaceae</taxon>
        <taxon>Moelleriella</taxon>
    </lineage>
</organism>
<dbReference type="PANTHER" id="PTHR23236:SF11">
    <property type="entry name" value="EUKARYOTIC TRANSLATION INITIATION FACTOR 4H"/>
    <property type="match status" value="1"/>
</dbReference>
<feature type="region of interest" description="Disordered" evidence="3">
    <location>
        <begin position="448"/>
        <end position="509"/>
    </location>
</feature>
<sequence length="509" mass="53562">MAKSKTKESKKAEVAAPAAKNASVTKSSKSSKAQSKDIAKATAKKVIKEKDTSSKKKEKETSSKEAPSKKKKKVVEPEPESSSEESDSESESEASASSDSDSESEAEQKKAKKPAVNGKATAKKVKPEESDSDSDSSESEEETKKPATNGKAKSDSDSDSESDSESGSDSGKPKKSVPKLTAKAAESSDSDSDSEEESDEKKGAKDDSDSDDSEEDSDDSEEDSDKSEEAKTKTEDSSASKKRKADEEIDATPKKTKTDGASTLFAGNLSWNIDDNALYEAFKEHDGLVSARVVTDKMGGRSRGFGYVDFESAEAAAKAYDAKQGFELDNRALNLDYANARPADSTPGARASDRAKKHGDSVSPESDTLFVGNLPFDVDQDAVQQFFGEVAEVTSVRLPTDPDSGNPKGFGYVSFKSIEDAKSVFEQLNGASIGNGRMARAVRLDYASARPPREGGGFGGGRGGRGGRGGGRGRGGDRGRGGRGGGRGGFGTGANRTPSSFSGTKMTFE</sequence>
<dbReference type="SMART" id="SM00360">
    <property type="entry name" value="RRM"/>
    <property type="match status" value="2"/>
</dbReference>
<feature type="compositionally biased region" description="Basic and acidic residues" evidence="3">
    <location>
        <begin position="351"/>
        <end position="360"/>
    </location>
</feature>
<reference evidence="5 6" key="1">
    <citation type="journal article" date="2016" name="Genome Biol. Evol.">
        <title>Divergent and convergent evolution of fungal pathogenicity.</title>
        <authorList>
            <person name="Shang Y."/>
            <person name="Xiao G."/>
            <person name="Zheng P."/>
            <person name="Cen K."/>
            <person name="Zhan S."/>
            <person name="Wang C."/>
        </authorList>
    </citation>
    <scope>NUCLEOTIDE SEQUENCE [LARGE SCALE GENOMIC DNA]</scope>
    <source>
        <strain evidence="5 6">RCEF 2490</strain>
    </source>
</reference>
<dbReference type="GO" id="GO:0006310">
    <property type="term" value="P:DNA recombination"/>
    <property type="evidence" value="ECO:0007669"/>
    <property type="project" value="EnsemblFungi"/>
</dbReference>
<keyword evidence="6" id="KW-1185">Reference proteome</keyword>
<feature type="compositionally biased region" description="Acidic residues" evidence="3">
    <location>
        <begin position="157"/>
        <end position="166"/>
    </location>
</feature>
<dbReference type="InterPro" id="IPR035979">
    <property type="entry name" value="RBD_domain_sf"/>
</dbReference>
<name>A0A168ES18_9HYPO</name>
<feature type="compositionally biased region" description="Acidic residues" evidence="3">
    <location>
        <begin position="130"/>
        <end position="141"/>
    </location>
</feature>
<feature type="compositionally biased region" description="Basic and acidic residues" evidence="3">
    <location>
        <begin position="46"/>
        <end position="68"/>
    </location>
</feature>
<dbReference type="InterPro" id="IPR000504">
    <property type="entry name" value="RRM_dom"/>
</dbReference>
<feature type="compositionally biased region" description="Low complexity" evidence="3">
    <location>
        <begin position="14"/>
        <end position="33"/>
    </location>
</feature>
<evidence type="ECO:0000256" key="2">
    <source>
        <dbReference type="PROSITE-ProRule" id="PRU00176"/>
    </source>
</evidence>
<comment type="caution">
    <text evidence="5">The sequence shown here is derived from an EMBL/GenBank/DDBJ whole genome shotgun (WGS) entry which is preliminary data.</text>
</comment>
<feature type="compositionally biased region" description="Acidic residues" evidence="3">
    <location>
        <begin position="208"/>
        <end position="226"/>
    </location>
</feature>
<dbReference type="GO" id="GO:0043047">
    <property type="term" value="F:single-stranded telomeric DNA binding"/>
    <property type="evidence" value="ECO:0007669"/>
    <property type="project" value="EnsemblFungi"/>
</dbReference>
<dbReference type="GO" id="GO:0032040">
    <property type="term" value="C:small-subunit processome"/>
    <property type="evidence" value="ECO:0007669"/>
    <property type="project" value="EnsemblFungi"/>
</dbReference>
<keyword evidence="1 2" id="KW-0694">RNA-binding</keyword>
<protein>
    <submittedName>
        <fullName evidence="5">Cutinase negative acting protein</fullName>
    </submittedName>
</protein>
<dbReference type="GO" id="GO:0051880">
    <property type="term" value="F:G-quadruplex DNA binding"/>
    <property type="evidence" value="ECO:0007669"/>
    <property type="project" value="EnsemblFungi"/>
</dbReference>
<proteinExistence type="predicted"/>
<evidence type="ECO:0000259" key="4">
    <source>
        <dbReference type="PROSITE" id="PS50102"/>
    </source>
</evidence>
<dbReference type="Pfam" id="PF00076">
    <property type="entry name" value="RRM_1"/>
    <property type="match status" value="2"/>
</dbReference>
<feature type="compositionally biased region" description="Low complexity" evidence="3">
    <location>
        <begin position="178"/>
        <end position="187"/>
    </location>
</feature>
<feature type="compositionally biased region" description="Gly residues" evidence="3">
    <location>
        <begin position="482"/>
        <end position="492"/>
    </location>
</feature>